<dbReference type="EMBL" id="CP000498">
    <property type="protein sequence ID" value="ABN66090.2"/>
    <property type="molecule type" value="Genomic_DNA"/>
</dbReference>
<dbReference type="InterPro" id="IPR032880">
    <property type="entry name" value="CSC1/OSCA1-like_N"/>
</dbReference>
<dbReference type="eggNOG" id="KOG1134">
    <property type="taxonomic scope" value="Eukaryota"/>
</dbReference>
<dbReference type="GeneID" id="4839047"/>
<dbReference type="OrthoDB" id="1076608at2759"/>
<evidence type="ECO:0000259" key="9">
    <source>
        <dbReference type="Pfam" id="PF12621"/>
    </source>
</evidence>
<feature type="domain" description="10TM putative phosphate transporter extracellular tail" evidence="9">
    <location>
        <begin position="792"/>
        <end position="876"/>
    </location>
</feature>
<keyword evidence="5 7" id="KW-1133">Transmembrane helix</keyword>
<evidence type="ECO:0000256" key="5">
    <source>
        <dbReference type="ARBA" id="ARBA00022989"/>
    </source>
</evidence>
<feature type="domain" description="CSC1/OSCA1-like cytosolic" evidence="11">
    <location>
        <begin position="227"/>
        <end position="439"/>
    </location>
</feature>
<dbReference type="Pfam" id="PF12621">
    <property type="entry name" value="PHM7_ext"/>
    <property type="match status" value="1"/>
</dbReference>
<reference evidence="12 13" key="1">
    <citation type="journal article" date="2007" name="Nat. Biotechnol.">
        <title>Genome sequence of the lignocellulose-bioconverting and xylose-fermenting yeast Pichia stipitis.</title>
        <authorList>
            <person name="Jeffries T.W."/>
            <person name="Grigoriev I.V."/>
            <person name="Grimwood J."/>
            <person name="Laplaza J.M."/>
            <person name="Aerts A."/>
            <person name="Salamov A."/>
            <person name="Schmutz J."/>
            <person name="Lindquist E."/>
            <person name="Dehal P."/>
            <person name="Shapiro H."/>
            <person name="Jin Y.S."/>
            <person name="Passoth V."/>
            <person name="Richardson P.M."/>
        </authorList>
    </citation>
    <scope>NUCLEOTIDE SEQUENCE [LARGE SCALE GENOMIC DNA]</scope>
    <source>
        <strain evidence="13">ATCC 58785 / CBS 6054 / NBRC 10063 / NRRL Y-11545</strain>
    </source>
</reference>
<dbReference type="Pfam" id="PF13967">
    <property type="entry name" value="RSN1_TM"/>
    <property type="match status" value="1"/>
</dbReference>
<dbReference type="PANTHER" id="PTHR13018:SF20">
    <property type="entry name" value="SPORULATION-SPECIFIC PROTEIN 75"/>
    <property type="match status" value="1"/>
</dbReference>
<feature type="transmembrane region" description="Helical" evidence="7">
    <location>
        <begin position="184"/>
        <end position="202"/>
    </location>
</feature>
<feature type="transmembrane region" description="Helical" evidence="7">
    <location>
        <begin position="50"/>
        <end position="72"/>
    </location>
</feature>
<dbReference type="InParanoid" id="A3LTM5"/>
<gene>
    <name evidence="12" type="ORF">PICST_58118</name>
</gene>
<dbReference type="Pfam" id="PF14703">
    <property type="entry name" value="PHM7_cyt"/>
    <property type="match status" value="1"/>
</dbReference>
<dbReference type="GO" id="GO:0005227">
    <property type="term" value="F:calcium-activated cation channel activity"/>
    <property type="evidence" value="ECO:0007669"/>
    <property type="project" value="InterPro"/>
</dbReference>
<feature type="transmembrane region" description="Helical" evidence="7">
    <location>
        <begin position="667"/>
        <end position="685"/>
    </location>
</feature>
<feature type="transmembrane region" description="Helical" evidence="7">
    <location>
        <begin position="124"/>
        <end position="150"/>
    </location>
</feature>
<comment type="similarity">
    <text evidence="2">Belongs to the CSC1 (TC 1.A.17) family.</text>
</comment>
<feature type="transmembrane region" description="Helical" evidence="7">
    <location>
        <begin position="547"/>
        <end position="572"/>
    </location>
</feature>
<evidence type="ECO:0000256" key="2">
    <source>
        <dbReference type="ARBA" id="ARBA00007779"/>
    </source>
</evidence>
<comment type="subcellular location">
    <subcellularLocation>
        <location evidence="1">Membrane</location>
        <topology evidence="1">Multi-pass membrane protein</topology>
    </subcellularLocation>
</comment>
<feature type="transmembrane region" description="Helical" evidence="7">
    <location>
        <begin position="740"/>
        <end position="760"/>
    </location>
</feature>
<feature type="domain" description="CSC1/OSCA1-like 7TM region" evidence="8">
    <location>
        <begin position="452"/>
        <end position="726"/>
    </location>
</feature>
<dbReference type="Proteomes" id="UP000002258">
    <property type="component" value="Chromosome 4"/>
</dbReference>
<feature type="domain" description="CSC1/OSCA1-like N-terminal transmembrane" evidence="10">
    <location>
        <begin position="51"/>
        <end position="201"/>
    </location>
</feature>
<dbReference type="HOGENOM" id="CLU_002458_2_0_1"/>
<dbReference type="PANTHER" id="PTHR13018">
    <property type="entry name" value="PROBABLE MEMBRANE PROTEIN DUF221-RELATED"/>
    <property type="match status" value="1"/>
</dbReference>
<feature type="transmembrane region" description="Helical" evidence="7">
    <location>
        <begin position="592"/>
        <end position="621"/>
    </location>
</feature>
<dbReference type="KEGG" id="pic:PICST_58118"/>
<evidence type="ECO:0000256" key="1">
    <source>
        <dbReference type="ARBA" id="ARBA00004141"/>
    </source>
</evidence>
<evidence type="ECO:0000313" key="12">
    <source>
        <dbReference type="EMBL" id="ABN66090.2"/>
    </source>
</evidence>
<evidence type="ECO:0000256" key="4">
    <source>
        <dbReference type="ARBA" id="ARBA00022692"/>
    </source>
</evidence>
<evidence type="ECO:0000259" key="10">
    <source>
        <dbReference type="Pfam" id="PF13967"/>
    </source>
</evidence>
<feature type="transmembrane region" description="Helical" evidence="7">
    <location>
        <begin position="503"/>
        <end position="526"/>
    </location>
</feature>
<evidence type="ECO:0000313" key="13">
    <source>
        <dbReference type="Proteomes" id="UP000002258"/>
    </source>
</evidence>
<evidence type="ECO:0000259" key="11">
    <source>
        <dbReference type="Pfam" id="PF14703"/>
    </source>
</evidence>
<feature type="transmembrane region" description="Helical" evidence="7">
    <location>
        <begin position="706"/>
        <end position="728"/>
    </location>
</feature>
<evidence type="ECO:0000256" key="3">
    <source>
        <dbReference type="ARBA" id="ARBA00022448"/>
    </source>
</evidence>
<keyword evidence="6 7" id="KW-0472">Membrane</keyword>
<dbReference type="Pfam" id="PF02714">
    <property type="entry name" value="RSN1_7TM"/>
    <property type="match status" value="1"/>
</dbReference>
<dbReference type="RefSeq" id="XP_001384119.2">
    <property type="nucleotide sequence ID" value="XM_001384082.1"/>
</dbReference>
<keyword evidence="3" id="KW-0813">Transport</keyword>
<sequence length="878" mass="101044">MSTLSTEEDYDYSDLTNSYMGIFNTKAFERFLSTTQTGYAHTSSGIDLNLLLKTLITSLCICTIQLTVFCFFRSTLKIVYQPRCFCVPVNERMDPLPRGFLSWVLPTMKSNMHFYLSMGLDTYFFVRFINVLLLYFIFIGTSNMIILLPINWTGSDQFYQAPGLDRLSLSNIASSKVSRLNSHFLMGLVTIGTLHCLIIYELSSFVSIRQSYLLSPNHRESAQGKMLLISNCPHQLLEEEVLSSVFGFIPGGIKKVWFVHDFKDISREVQKARSALDTLEKAQILYLKKSYRCQFPRKKWLRNYFSDKIEDITDHLSEDEYHHSLEPQFYPAISMTIFFPIINRSVELKLPGFLRFFAFQDKISMTTWSAKQLDISLKAIDAQKQLMNEGRLTKHTKLFVQFNTQEGAYIAHQCLLSRNQGDLDSSLVEVHAGDIKWNNLSRNNSYTSLVEKYIVNLAFICIIILYVVPVSFIGLFSQIPFLVQLMPFLAWIYKFPEEVRETISSFLPSILLTILTEIVMVTFRYLTKFKGILSGAELELDLQRWHFSFLFVQQFLVVTISSSITVIFKQILDQPTSIPILLATNLPKGANFFFQFFALKAFAFCGANFMRAESLIFHYLTSKLRDITPRQKFHSLTGLPKIKWGTVYPVFSVYACIGITYSIISPLISIFIIFILMLILLYYKYALKYIYSHINESETQGRLYPIALLHLYTGMYCLECCLIGIFFLSKDEDGNSPMKVHGWIMILVLLITIFGHQTIFNRFVKHFSYLPILSDFKNKEINTTEKNNSNCVVGEVANFKSTDGDDHELLYLHPAFKFEDPKLWLPSDPLGICLNLIQHIEHLVPGLQGGTTKGASVIFDNTYRKVKIRVTEAPPDYK</sequence>
<keyword evidence="13" id="KW-1185">Reference proteome</keyword>
<proteinExistence type="inferred from homology"/>
<dbReference type="AlphaFoldDB" id="A3LTM5"/>
<evidence type="ECO:0000259" key="8">
    <source>
        <dbReference type="Pfam" id="PF02714"/>
    </source>
</evidence>
<evidence type="ECO:0000256" key="6">
    <source>
        <dbReference type="ARBA" id="ARBA00023136"/>
    </source>
</evidence>
<evidence type="ECO:0000256" key="7">
    <source>
        <dbReference type="SAM" id="Phobius"/>
    </source>
</evidence>
<dbReference type="GO" id="GO:0005886">
    <property type="term" value="C:plasma membrane"/>
    <property type="evidence" value="ECO:0007669"/>
    <property type="project" value="TreeGrafter"/>
</dbReference>
<feature type="transmembrane region" description="Helical" evidence="7">
    <location>
        <begin position="453"/>
        <end position="483"/>
    </location>
</feature>
<name>A3LTM5_PICST</name>
<dbReference type="InterPro" id="IPR045122">
    <property type="entry name" value="Csc1-like"/>
</dbReference>
<dbReference type="OMA" id="QKWFFAF"/>
<organism evidence="12 13">
    <name type="scientific">Scheffersomyces stipitis (strain ATCC 58785 / CBS 6054 / NBRC 10063 / NRRL Y-11545)</name>
    <name type="common">Yeast</name>
    <name type="synonym">Pichia stipitis</name>
    <dbReference type="NCBI Taxonomy" id="322104"/>
    <lineage>
        <taxon>Eukaryota</taxon>
        <taxon>Fungi</taxon>
        <taxon>Dikarya</taxon>
        <taxon>Ascomycota</taxon>
        <taxon>Saccharomycotina</taxon>
        <taxon>Pichiomycetes</taxon>
        <taxon>Debaryomycetaceae</taxon>
        <taxon>Scheffersomyces</taxon>
    </lineage>
</organism>
<dbReference type="FunCoup" id="A3LTM5">
    <property type="interactions" value="17"/>
</dbReference>
<keyword evidence="4 7" id="KW-0812">Transmembrane</keyword>
<accession>A3LTM5</accession>
<dbReference type="InterPro" id="IPR027815">
    <property type="entry name" value="CSC1/OSCA1-like_cyt"/>
</dbReference>
<dbReference type="InterPro" id="IPR003864">
    <property type="entry name" value="CSC1/OSCA1-like_7TM"/>
</dbReference>
<protein>
    <submittedName>
        <fullName evidence="12">Uncharacterized protein</fullName>
    </submittedName>
</protein>
<dbReference type="InterPro" id="IPR022257">
    <property type="entry name" value="PHM7_ext"/>
</dbReference>